<sequence>MERAFGLWGAAMMALLLATASAQAHVDAVPRDSKPKIWEVYTIRVPTETNAPTTQVTLTIPWGFELEVVQHKPPWKFSVKRDAAGLIREVSWTGGEIPPLTFDEFRFFAKNPKETGGYMWTAYQKYANGKVSTWNFQTFVKDPTAVEAGKVAPVVERGSPARAPGGARAEEGPRKGGQDELRQGMKEATTLSYVAIAVSLALILVTVIAIFQTARVR</sequence>
<dbReference type="Gene3D" id="2.60.40.2230">
    <property type="entry name" value="Uncharacterised protein YcnI-like PF07987, DUF1775"/>
    <property type="match status" value="1"/>
</dbReference>
<accession>A0A932FYH7</accession>
<dbReference type="Pfam" id="PF07987">
    <property type="entry name" value="DUF1775"/>
    <property type="match status" value="1"/>
</dbReference>
<feature type="signal peptide" evidence="3">
    <location>
        <begin position="1"/>
        <end position="24"/>
    </location>
</feature>
<evidence type="ECO:0000256" key="1">
    <source>
        <dbReference type="SAM" id="MobiDB-lite"/>
    </source>
</evidence>
<keyword evidence="2" id="KW-0472">Membrane</keyword>
<organism evidence="5 6">
    <name type="scientific">Tectimicrobiota bacterium</name>
    <dbReference type="NCBI Taxonomy" id="2528274"/>
    <lineage>
        <taxon>Bacteria</taxon>
        <taxon>Pseudomonadati</taxon>
        <taxon>Nitrospinota/Tectimicrobiota group</taxon>
        <taxon>Candidatus Tectimicrobiota</taxon>
    </lineage>
</organism>
<dbReference type="InterPro" id="IPR038507">
    <property type="entry name" value="YcnI-like_sf"/>
</dbReference>
<reference evidence="5" key="1">
    <citation type="submission" date="2020-07" db="EMBL/GenBank/DDBJ databases">
        <title>Huge and variable diversity of episymbiotic CPR bacteria and DPANN archaea in groundwater ecosystems.</title>
        <authorList>
            <person name="He C.Y."/>
            <person name="Keren R."/>
            <person name="Whittaker M."/>
            <person name="Farag I.F."/>
            <person name="Doudna J."/>
            <person name="Cate J.H.D."/>
            <person name="Banfield J.F."/>
        </authorList>
    </citation>
    <scope>NUCLEOTIDE SEQUENCE</scope>
    <source>
        <strain evidence="5">NC_groundwater_672_Ag_B-0.1um_62_36</strain>
    </source>
</reference>
<gene>
    <name evidence="5" type="ORF">HYY20_06320</name>
</gene>
<protein>
    <submittedName>
        <fullName evidence="5">DUF1775 domain-containing protein</fullName>
    </submittedName>
</protein>
<proteinExistence type="predicted"/>
<evidence type="ECO:0000256" key="2">
    <source>
        <dbReference type="SAM" id="Phobius"/>
    </source>
</evidence>
<feature type="region of interest" description="Disordered" evidence="1">
    <location>
        <begin position="156"/>
        <end position="180"/>
    </location>
</feature>
<feature type="compositionally biased region" description="Basic and acidic residues" evidence="1">
    <location>
        <begin position="168"/>
        <end position="180"/>
    </location>
</feature>
<feature type="compositionally biased region" description="Low complexity" evidence="1">
    <location>
        <begin position="156"/>
        <end position="167"/>
    </location>
</feature>
<dbReference type="Proteomes" id="UP000769766">
    <property type="component" value="Unassembled WGS sequence"/>
</dbReference>
<feature type="transmembrane region" description="Helical" evidence="2">
    <location>
        <begin position="191"/>
        <end position="211"/>
    </location>
</feature>
<keyword evidence="3" id="KW-0732">Signal</keyword>
<dbReference type="EMBL" id="JACPRF010000192">
    <property type="protein sequence ID" value="MBI2876479.1"/>
    <property type="molecule type" value="Genomic_DNA"/>
</dbReference>
<feature type="domain" description="YncI copper-binding" evidence="4">
    <location>
        <begin position="25"/>
        <end position="154"/>
    </location>
</feature>
<comment type="caution">
    <text evidence="5">The sequence shown here is derived from an EMBL/GenBank/DDBJ whole genome shotgun (WGS) entry which is preliminary data.</text>
</comment>
<keyword evidence="2" id="KW-1133">Transmembrane helix</keyword>
<dbReference type="InterPro" id="IPR012533">
    <property type="entry name" value="YcnI-copper_dom"/>
</dbReference>
<keyword evidence="2" id="KW-0812">Transmembrane</keyword>
<evidence type="ECO:0000313" key="6">
    <source>
        <dbReference type="Proteomes" id="UP000769766"/>
    </source>
</evidence>
<feature type="chain" id="PRO_5037043275" evidence="3">
    <location>
        <begin position="25"/>
        <end position="217"/>
    </location>
</feature>
<evidence type="ECO:0000256" key="3">
    <source>
        <dbReference type="SAM" id="SignalP"/>
    </source>
</evidence>
<evidence type="ECO:0000259" key="4">
    <source>
        <dbReference type="Pfam" id="PF07987"/>
    </source>
</evidence>
<evidence type="ECO:0000313" key="5">
    <source>
        <dbReference type="EMBL" id="MBI2876479.1"/>
    </source>
</evidence>
<dbReference type="AlphaFoldDB" id="A0A932FYH7"/>
<name>A0A932FYH7_UNCTE</name>